<dbReference type="RefSeq" id="WP_038464681.1">
    <property type="nucleotide sequence ID" value="NZ_CP008941.1"/>
</dbReference>
<accession>A0A077AXI7</accession>
<organism evidence="1 2">
    <name type="scientific">Candidatus Odyssella acanthamoebae</name>
    <dbReference type="NCBI Taxonomy" id="91604"/>
    <lineage>
        <taxon>Bacteria</taxon>
        <taxon>Pseudomonadati</taxon>
        <taxon>Pseudomonadota</taxon>
        <taxon>Alphaproteobacteria</taxon>
        <taxon>Holosporales</taxon>
        <taxon>Candidatus Paracaedibacteraceae</taxon>
        <taxon>Candidatus Odyssella</taxon>
    </lineage>
</organism>
<reference evidence="1 2" key="1">
    <citation type="submission" date="2014-07" db="EMBL/GenBank/DDBJ databases">
        <title>Comparative genomic insights into amoeba endosymbionts belonging to the families of Holosporaceae and Candidatus Midichloriaceae within Rickettsiales.</title>
        <authorList>
            <person name="Wang Z."/>
            <person name="Wu M."/>
        </authorList>
    </citation>
    <scope>NUCLEOTIDE SEQUENCE [LARGE SCALE GENOMIC DNA]</scope>
    <source>
        <strain evidence="1">PRA3</strain>
    </source>
</reference>
<dbReference type="KEGG" id="paca:ID47_05770"/>
<evidence type="ECO:0000313" key="2">
    <source>
        <dbReference type="Proteomes" id="UP000028926"/>
    </source>
</evidence>
<dbReference type="eggNOG" id="ENOG503196D">
    <property type="taxonomic scope" value="Bacteria"/>
</dbReference>
<evidence type="ECO:0000313" key="1">
    <source>
        <dbReference type="EMBL" id="AIK96348.1"/>
    </source>
</evidence>
<dbReference type="AlphaFoldDB" id="A0A077AXI7"/>
<proteinExistence type="predicted"/>
<dbReference type="Proteomes" id="UP000028926">
    <property type="component" value="Chromosome"/>
</dbReference>
<protein>
    <submittedName>
        <fullName evidence="1">Uncharacterized protein</fullName>
    </submittedName>
</protein>
<name>A0A077AXI7_9PROT</name>
<dbReference type="HOGENOM" id="CLU_1465687_0_0_5"/>
<keyword evidence="2" id="KW-1185">Reference proteome</keyword>
<sequence length="184" mass="20476">MDKKNFFSLLMGTAIIISSGISNANARLFNCLSSEDSTVVTLNPLQALQYPTKAHPYQPLEEEGLNEIFSDTLKNRTRVVTRNFVYKLKGKNYKTLNLLDDSDTDVFTDDLVSSSASLSTNGNSQFSDLTGDPSKVITSSYNVVLSQKQYKDFMRYIKQTNNNFTSHKDLTSKSLAGGSLQSEE</sequence>
<gene>
    <name evidence="1" type="ORF">ID47_05770</name>
</gene>
<dbReference type="EMBL" id="CP008941">
    <property type="protein sequence ID" value="AIK96348.1"/>
    <property type="molecule type" value="Genomic_DNA"/>
</dbReference>